<dbReference type="RefSeq" id="WP_127763008.1">
    <property type="nucleotide sequence ID" value="NZ_SADE01000001.1"/>
</dbReference>
<dbReference type="EMBL" id="SADE01000001">
    <property type="protein sequence ID" value="RVU37733.1"/>
    <property type="molecule type" value="Genomic_DNA"/>
</dbReference>
<dbReference type="Proteomes" id="UP000287447">
    <property type="component" value="Unassembled WGS sequence"/>
</dbReference>
<dbReference type="InterPro" id="IPR013589">
    <property type="entry name" value="Bac_transglu_N"/>
</dbReference>
<keyword evidence="3" id="KW-1185">Reference proteome</keyword>
<dbReference type="PANTHER" id="PTHR33490:SF7">
    <property type="entry name" value="BLR2979 PROTEIN"/>
    <property type="match status" value="1"/>
</dbReference>
<evidence type="ECO:0000313" key="2">
    <source>
        <dbReference type="EMBL" id="RVU37733.1"/>
    </source>
</evidence>
<comment type="caution">
    <text evidence="2">The sequence shown here is derived from an EMBL/GenBank/DDBJ whole genome shotgun (WGS) entry which is preliminary data.</text>
</comment>
<dbReference type="PANTHER" id="PTHR33490">
    <property type="entry name" value="BLR5614 PROTEIN-RELATED"/>
    <property type="match status" value="1"/>
</dbReference>
<proteinExistence type="predicted"/>
<dbReference type="OrthoDB" id="9804023at2"/>
<evidence type="ECO:0000313" key="3">
    <source>
        <dbReference type="Proteomes" id="UP000287447"/>
    </source>
</evidence>
<dbReference type="InterPro" id="IPR038765">
    <property type="entry name" value="Papain-like_cys_pep_sf"/>
</dbReference>
<protein>
    <submittedName>
        <fullName evidence="2">Transglutaminase family protein</fullName>
    </submittedName>
</protein>
<reference evidence="3" key="1">
    <citation type="submission" date="2019-01" db="EMBL/GenBank/DDBJ databases">
        <title>Gri0909 isolated from a small marine red alga.</title>
        <authorList>
            <person name="Kim J."/>
            <person name="Jeong S.E."/>
            <person name="Jeon C.O."/>
        </authorList>
    </citation>
    <scope>NUCLEOTIDE SEQUENCE [LARGE SCALE GENOMIC DNA]</scope>
    <source>
        <strain evidence="3">Gri0909</strain>
    </source>
</reference>
<organism evidence="2 3">
    <name type="scientific">Hwanghaeella grinnelliae</name>
    <dbReference type="NCBI Taxonomy" id="2500179"/>
    <lineage>
        <taxon>Bacteria</taxon>
        <taxon>Pseudomonadati</taxon>
        <taxon>Pseudomonadota</taxon>
        <taxon>Alphaproteobacteria</taxon>
        <taxon>Rhodospirillales</taxon>
        <taxon>Rhodospirillaceae</taxon>
        <taxon>Hwanghaeella</taxon>
    </lineage>
</organism>
<dbReference type="AlphaFoldDB" id="A0A437QT85"/>
<dbReference type="Pfam" id="PF01841">
    <property type="entry name" value="Transglut_core"/>
    <property type="match status" value="1"/>
</dbReference>
<feature type="domain" description="Transglutaminase-like" evidence="1">
    <location>
        <begin position="176"/>
        <end position="247"/>
    </location>
</feature>
<evidence type="ECO:0000259" key="1">
    <source>
        <dbReference type="SMART" id="SM00460"/>
    </source>
</evidence>
<gene>
    <name evidence="2" type="ORF">EOI86_00030</name>
</gene>
<dbReference type="Pfam" id="PF08379">
    <property type="entry name" value="Bact_transglu_N"/>
    <property type="match status" value="1"/>
</dbReference>
<name>A0A437QT85_9PROT</name>
<dbReference type="SUPFAM" id="SSF54001">
    <property type="entry name" value="Cysteine proteinases"/>
    <property type="match status" value="1"/>
</dbReference>
<sequence length="292" mass="31908">MLYDIKLTISYDYERLADAGRHLLRLQPLNLDGEQRVVSSVLTVEPVPTERSDRFDFFGNPVVEVSFAGSHFDMSCSVRARVDRIQTPPSFDISTPISRIAEEANSVSSLAPNAPAHFLGESPRIALDPTMTAYARNNILPGMTTMEAVCSIGTALFNDMEFDPIATTADTPAAEAFERRRGVCQDFTHIMIACLRGISVPAGYVSGFLRTLPPENGPRLEGSDAMHAWVRAWCGKEFGWLEFDPTNAIVVGSDHIVVARGRDYSDVNPVNGAMRTSGDQTSSQAVDVIPLP</sequence>
<accession>A0A437QT85</accession>
<dbReference type="Gene3D" id="3.10.620.30">
    <property type="match status" value="1"/>
</dbReference>
<dbReference type="InterPro" id="IPR002931">
    <property type="entry name" value="Transglutaminase-like"/>
</dbReference>
<dbReference type="SMART" id="SM00460">
    <property type="entry name" value="TGc"/>
    <property type="match status" value="1"/>
</dbReference>